<dbReference type="SUPFAM" id="SSF52518">
    <property type="entry name" value="Thiamin diphosphate-binding fold (THDP-binding)"/>
    <property type="match status" value="1"/>
</dbReference>
<dbReference type="Gene3D" id="3.40.50.920">
    <property type="match status" value="1"/>
</dbReference>
<dbReference type="SMART" id="SM00861">
    <property type="entry name" value="Transket_pyr"/>
    <property type="match status" value="1"/>
</dbReference>
<evidence type="ECO:0000256" key="3">
    <source>
        <dbReference type="ARBA" id="ARBA00023052"/>
    </source>
</evidence>
<sequence>MPNANEKDKKSQRDGFGEALLELGETNPDVVVLTADLSESTRVQSFEKMYPQRFVQVGVAEQNMAGIASGLALSGKIPFMASFGIFSPGNNWLQVRTSICYSNANVKIIGTHAGLSASSDGATHQALEDIAITRVLPNLTVIVPADYHETKKAVKAASEHIGPIYIRLSRDSITPITEEKSDFNIGKAQILQEGDDITVIFCGPIGAGVMTAVNELKKDNDISCEVINCSTIKPLDEKTILGSVKKTGKVVTVEEHQVSGGLGGAVSELLSEKLPVKIVRVGVKDTFGESGKYDELLDKYGLSSEHIGKAIVTAYKETAHEQ</sequence>
<dbReference type="PANTHER" id="PTHR43825">
    <property type="entry name" value="PYRUVATE DEHYDROGENASE E1 COMPONENT"/>
    <property type="match status" value="1"/>
</dbReference>
<dbReference type="InterPro" id="IPR029061">
    <property type="entry name" value="THDP-binding"/>
</dbReference>
<dbReference type="InterPro" id="IPR009014">
    <property type="entry name" value="Transketo_C/PFOR_II"/>
</dbReference>
<evidence type="ECO:0000259" key="4">
    <source>
        <dbReference type="SMART" id="SM00861"/>
    </source>
</evidence>
<dbReference type="InterPro" id="IPR033248">
    <property type="entry name" value="Transketolase_C"/>
</dbReference>
<dbReference type="FunFam" id="3.40.50.970:FF:000129">
    <property type="entry name" value="Transketolase"/>
    <property type="match status" value="1"/>
</dbReference>
<dbReference type="InterPro" id="IPR005475">
    <property type="entry name" value="Transketolase-like_Pyr-bd"/>
</dbReference>
<reference evidence="5 6" key="1">
    <citation type="journal article" date="2015" name="Nature">
        <title>rRNA introns, odd ribosomes, and small enigmatic genomes across a large radiation of phyla.</title>
        <authorList>
            <person name="Brown C.T."/>
            <person name="Hug L.A."/>
            <person name="Thomas B.C."/>
            <person name="Sharon I."/>
            <person name="Castelle C.J."/>
            <person name="Singh A."/>
            <person name="Wilkins M.J."/>
            <person name="Williams K.H."/>
            <person name="Banfield J.F."/>
        </authorList>
    </citation>
    <scope>NUCLEOTIDE SEQUENCE [LARGE SCALE GENOMIC DNA]</scope>
</reference>
<dbReference type="InterPro" id="IPR051157">
    <property type="entry name" value="PDH/Transketolase"/>
</dbReference>
<dbReference type="EMBL" id="LCBS01000023">
    <property type="protein sequence ID" value="KKS16365.1"/>
    <property type="molecule type" value="Genomic_DNA"/>
</dbReference>
<dbReference type="PATRIC" id="fig|1619112.3.peg.760"/>
<dbReference type="CDD" id="cd07033">
    <property type="entry name" value="TPP_PYR_DXS_TK_like"/>
    <property type="match status" value="1"/>
</dbReference>
<dbReference type="Proteomes" id="UP000034163">
    <property type="component" value="Unassembled WGS sequence"/>
</dbReference>
<evidence type="ECO:0000313" key="5">
    <source>
        <dbReference type="EMBL" id="KKS16365.1"/>
    </source>
</evidence>
<dbReference type="Gene3D" id="3.40.50.970">
    <property type="match status" value="1"/>
</dbReference>
<protein>
    <recommendedName>
        <fullName evidence="4">Transketolase-like pyrimidine-binding domain-containing protein</fullName>
    </recommendedName>
</protein>
<name>A0A0G0WUE3_UNCKA</name>
<accession>A0A0G0WUE3</accession>
<evidence type="ECO:0000313" key="6">
    <source>
        <dbReference type="Proteomes" id="UP000034163"/>
    </source>
</evidence>
<dbReference type="Pfam" id="PF02780">
    <property type="entry name" value="Transketolase_C"/>
    <property type="match status" value="1"/>
</dbReference>
<evidence type="ECO:0000256" key="2">
    <source>
        <dbReference type="ARBA" id="ARBA00007131"/>
    </source>
</evidence>
<dbReference type="Pfam" id="PF02779">
    <property type="entry name" value="Transket_pyr"/>
    <property type="match status" value="1"/>
</dbReference>
<comment type="similarity">
    <text evidence="2">Belongs to the transketolase family.</text>
</comment>
<proteinExistence type="inferred from homology"/>
<comment type="caution">
    <text evidence="5">The sequence shown here is derived from an EMBL/GenBank/DDBJ whole genome shotgun (WGS) entry which is preliminary data.</text>
</comment>
<dbReference type="PANTHER" id="PTHR43825:SF1">
    <property type="entry name" value="TRANSKETOLASE-LIKE PYRIMIDINE-BINDING DOMAIN-CONTAINING PROTEIN"/>
    <property type="match status" value="1"/>
</dbReference>
<dbReference type="SUPFAM" id="SSF52922">
    <property type="entry name" value="TK C-terminal domain-like"/>
    <property type="match status" value="1"/>
</dbReference>
<keyword evidence="3" id="KW-0786">Thiamine pyrophosphate</keyword>
<dbReference type="AlphaFoldDB" id="A0A0G0WUE3"/>
<feature type="domain" description="Transketolase-like pyrimidine-binding" evidence="4">
    <location>
        <begin position="10"/>
        <end position="176"/>
    </location>
</feature>
<organism evidence="5 6">
    <name type="scientific">candidate division WWE3 bacterium GW2011_GWB1_41_6</name>
    <dbReference type="NCBI Taxonomy" id="1619112"/>
    <lineage>
        <taxon>Bacteria</taxon>
        <taxon>Katanobacteria</taxon>
    </lineage>
</organism>
<evidence type="ECO:0000256" key="1">
    <source>
        <dbReference type="ARBA" id="ARBA00001964"/>
    </source>
</evidence>
<comment type="cofactor">
    <cofactor evidence="1">
        <name>thiamine diphosphate</name>
        <dbReference type="ChEBI" id="CHEBI:58937"/>
    </cofactor>
</comment>
<gene>
    <name evidence="5" type="ORF">UU72_C0023G0020</name>
</gene>